<dbReference type="Proteomes" id="UP000244005">
    <property type="component" value="Unassembled WGS sequence"/>
</dbReference>
<sequence>MLVLPLVRPCASLHATLQIHPSIDPLTVDSEGARESFFRLGLLEEQRVGEIREMNIFATLLQECSLPQDVAHVRVRRLGFGSHLISPRSAQVTLASPILLRVLLLLDCFMCTPEDLAVTVPIMREACCLL</sequence>
<dbReference type="Gramene" id="Mp8g07020.1">
    <property type="protein sequence ID" value="Mp8g07020.1.cds1"/>
    <property type="gene ID" value="Mp8g07020"/>
</dbReference>
<dbReference type="AlphaFoldDB" id="A0A2R6XIC6"/>
<name>A0A2R6XIC6_MARPO</name>
<evidence type="ECO:0000313" key="2">
    <source>
        <dbReference type="Proteomes" id="UP000244005"/>
    </source>
</evidence>
<accession>A0A2R6XIC6</accession>
<evidence type="ECO:0000313" key="1">
    <source>
        <dbReference type="EMBL" id="PTQ45864.1"/>
    </source>
</evidence>
<reference evidence="2" key="1">
    <citation type="journal article" date="2017" name="Cell">
        <title>Insights into land plant evolution garnered from the Marchantia polymorpha genome.</title>
        <authorList>
            <person name="Bowman J.L."/>
            <person name="Kohchi T."/>
            <person name="Yamato K.T."/>
            <person name="Jenkins J."/>
            <person name="Shu S."/>
            <person name="Ishizaki K."/>
            <person name="Yamaoka S."/>
            <person name="Nishihama R."/>
            <person name="Nakamura Y."/>
            <person name="Berger F."/>
            <person name="Adam C."/>
            <person name="Aki S.S."/>
            <person name="Althoff F."/>
            <person name="Araki T."/>
            <person name="Arteaga-Vazquez M.A."/>
            <person name="Balasubrmanian S."/>
            <person name="Barry K."/>
            <person name="Bauer D."/>
            <person name="Boehm C.R."/>
            <person name="Briginshaw L."/>
            <person name="Caballero-Perez J."/>
            <person name="Catarino B."/>
            <person name="Chen F."/>
            <person name="Chiyoda S."/>
            <person name="Chovatia M."/>
            <person name="Davies K.M."/>
            <person name="Delmans M."/>
            <person name="Demura T."/>
            <person name="Dierschke T."/>
            <person name="Dolan L."/>
            <person name="Dorantes-Acosta A.E."/>
            <person name="Eklund D.M."/>
            <person name="Florent S.N."/>
            <person name="Flores-Sandoval E."/>
            <person name="Fujiyama A."/>
            <person name="Fukuzawa H."/>
            <person name="Galik B."/>
            <person name="Grimanelli D."/>
            <person name="Grimwood J."/>
            <person name="Grossniklaus U."/>
            <person name="Hamada T."/>
            <person name="Haseloff J."/>
            <person name="Hetherington A.J."/>
            <person name="Higo A."/>
            <person name="Hirakawa Y."/>
            <person name="Hundley H.N."/>
            <person name="Ikeda Y."/>
            <person name="Inoue K."/>
            <person name="Inoue S.I."/>
            <person name="Ishida S."/>
            <person name="Jia Q."/>
            <person name="Kakita M."/>
            <person name="Kanazawa T."/>
            <person name="Kawai Y."/>
            <person name="Kawashima T."/>
            <person name="Kennedy M."/>
            <person name="Kinose K."/>
            <person name="Kinoshita T."/>
            <person name="Kohara Y."/>
            <person name="Koide E."/>
            <person name="Komatsu K."/>
            <person name="Kopischke S."/>
            <person name="Kubo M."/>
            <person name="Kyozuka J."/>
            <person name="Lagercrantz U."/>
            <person name="Lin S.S."/>
            <person name="Lindquist E."/>
            <person name="Lipzen A.M."/>
            <person name="Lu C.W."/>
            <person name="De Luna E."/>
            <person name="Martienssen R.A."/>
            <person name="Minamino N."/>
            <person name="Mizutani M."/>
            <person name="Mizutani M."/>
            <person name="Mochizuki N."/>
            <person name="Monte I."/>
            <person name="Mosher R."/>
            <person name="Nagasaki H."/>
            <person name="Nakagami H."/>
            <person name="Naramoto S."/>
            <person name="Nishitani K."/>
            <person name="Ohtani M."/>
            <person name="Okamoto T."/>
            <person name="Okumura M."/>
            <person name="Phillips J."/>
            <person name="Pollak B."/>
            <person name="Reinders A."/>
            <person name="Rovekamp M."/>
            <person name="Sano R."/>
            <person name="Sawa S."/>
            <person name="Schmid M.W."/>
            <person name="Shirakawa M."/>
            <person name="Solano R."/>
            <person name="Spunde A."/>
            <person name="Suetsugu N."/>
            <person name="Sugano S."/>
            <person name="Sugiyama A."/>
            <person name="Sun R."/>
            <person name="Suzuki Y."/>
            <person name="Takenaka M."/>
            <person name="Takezawa D."/>
            <person name="Tomogane H."/>
            <person name="Tsuzuki M."/>
            <person name="Ueda T."/>
            <person name="Umeda M."/>
            <person name="Ward J.M."/>
            <person name="Watanabe Y."/>
            <person name="Yazaki K."/>
            <person name="Yokoyama R."/>
            <person name="Yoshitake Y."/>
            <person name="Yotsui I."/>
            <person name="Zachgo S."/>
            <person name="Schmutz J."/>
        </authorList>
    </citation>
    <scope>NUCLEOTIDE SEQUENCE [LARGE SCALE GENOMIC DNA]</scope>
    <source>
        <strain evidence="2">Tak-1</strain>
    </source>
</reference>
<proteinExistence type="predicted"/>
<organism evidence="1 2">
    <name type="scientific">Marchantia polymorpha</name>
    <name type="common">Common liverwort</name>
    <name type="synonym">Marchantia aquatica</name>
    <dbReference type="NCBI Taxonomy" id="3197"/>
    <lineage>
        <taxon>Eukaryota</taxon>
        <taxon>Viridiplantae</taxon>
        <taxon>Streptophyta</taxon>
        <taxon>Embryophyta</taxon>
        <taxon>Marchantiophyta</taxon>
        <taxon>Marchantiopsida</taxon>
        <taxon>Marchantiidae</taxon>
        <taxon>Marchantiales</taxon>
        <taxon>Marchantiaceae</taxon>
        <taxon>Marchantia</taxon>
    </lineage>
</organism>
<gene>
    <name evidence="1" type="ORF">MARPO_0013s0090</name>
</gene>
<protein>
    <submittedName>
        <fullName evidence="1">Uncharacterized protein</fullName>
    </submittedName>
</protein>
<keyword evidence="2" id="KW-1185">Reference proteome</keyword>
<dbReference type="EMBL" id="KZ772685">
    <property type="protein sequence ID" value="PTQ45864.1"/>
    <property type="molecule type" value="Genomic_DNA"/>
</dbReference>